<dbReference type="RefSeq" id="WP_136722606.1">
    <property type="nucleotide sequence ID" value="NZ_SUMC01000005.1"/>
</dbReference>
<dbReference type="OrthoDB" id="3997787at2"/>
<evidence type="ECO:0000259" key="1">
    <source>
        <dbReference type="Pfam" id="PF01636"/>
    </source>
</evidence>
<comment type="caution">
    <text evidence="2">The sequence shown here is derived from an EMBL/GenBank/DDBJ whole genome shotgun (WGS) entry which is preliminary data.</text>
</comment>
<protein>
    <recommendedName>
        <fullName evidence="1">Aminoglycoside phosphotransferase domain-containing protein</fullName>
    </recommendedName>
</protein>
<dbReference type="AlphaFoldDB" id="A0A4U0SPT7"/>
<dbReference type="Proteomes" id="UP000305778">
    <property type="component" value="Unassembled WGS sequence"/>
</dbReference>
<proteinExistence type="predicted"/>
<feature type="domain" description="Aminoglycoside phosphotransferase" evidence="1">
    <location>
        <begin position="99"/>
        <end position="321"/>
    </location>
</feature>
<dbReference type="InterPro" id="IPR011009">
    <property type="entry name" value="Kinase-like_dom_sf"/>
</dbReference>
<reference evidence="2 3" key="1">
    <citation type="submission" date="2019-04" db="EMBL/GenBank/DDBJ databases">
        <title>Streptomyces oryziradicis sp. nov., a novel actinomycete isolated from rhizosphere soil of rice (Oryza sativa L.).</title>
        <authorList>
            <person name="Li C."/>
        </authorList>
    </citation>
    <scope>NUCLEOTIDE SEQUENCE [LARGE SCALE GENOMIC DNA]</scope>
    <source>
        <strain evidence="2 3">NEAU-C40</strain>
    </source>
</reference>
<keyword evidence="3" id="KW-1185">Reference proteome</keyword>
<evidence type="ECO:0000313" key="3">
    <source>
        <dbReference type="Proteomes" id="UP000305778"/>
    </source>
</evidence>
<dbReference type="Pfam" id="PF01636">
    <property type="entry name" value="APH"/>
    <property type="match status" value="1"/>
</dbReference>
<accession>A0A4U0SPT7</accession>
<dbReference type="InterPro" id="IPR002575">
    <property type="entry name" value="Aminoglycoside_PTrfase"/>
</dbReference>
<sequence>MSTAVSTSPSAVPRVEEVFAHAERKIRQAAAVLWAEADVVLGGHVPSVTGYVRRLTIDDRDWYAKYSFLGISLVSLLRGTCGDWDEVRAAQAAYVRRPDGLMEREVGQLRFLAALGRPRVCGVLGSPCGVLFTRAVPGPTLASLLLERPQDTAGLLEAPFRELTRLHRPATAQTLGPAAAIGERSVSGTFLRKFNGLSGTLYVDRLGAERCDPAERAGVVELLRRVVARLHRLRTAVLPSSASGAVLTFGDLKPEHVFFPSGPDGQPVFIDPGLLRARLVVDVVKLISRTILLMAAAQPSEITGKQVAEGISAFAEARVRGLPRAVGNGWLHELLVLWLMDSINILTTYLSAPAALPISAQGEVLVKRAAVVCAMADQISDDLAVGTKPDAAWEHGLAWIAAVAA</sequence>
<dbReference type="EMBL" id="SUMC01000005">
    <property type="protein sequence ID" value="TKA12074.1"/>
    <property type="molecule type" value="Genomic_DNA"/>
</dbReference>
<organism evidence="2 3">
    <name type="scientific">Actinacidiphila oryziradicis</name>
    <dbReference type="NCBI Taxonomy" id="2571141"/>
    <lineage>
        <taxon>Bacteria</taxon>
        <taxon>Bacillati</taxon>
        <taxon>Actinomycetota</taxon>
        <taxon>Actinomycetes</taxon>
        <taxon>Kitasatosporales</taxon>
        <taxon>Streptomycetaceae</taxon>
        <taxon>Actinacidiphila</taxon>
    </lineage>
</organism>
<name>A0A4U0SPT7_9ACTN</name>
<dbReference type="SUPFAM" id="SSF56112">
    <property type="entry name" value="Protein kinase-like (PK-like)"/>
    <property type="match status" value="1"/>
</dbReference>
<evidence type="ECO:0000313" key="2">
    <source>
        <dbReference type="EMBL" id="TKA12074.1"/>
    </source>
</evidence>
<gene>
    <name evidence="2" type="ORF">FCI23_07110</name>
</gene>